<feature type="domain" description="2TM" evidence="2">
    <location>
        <begin position="9"/>
        <end position="73"/>
    </location>
</feature>
<evidence type="ECO:0000259" key="2">
    <source>
        <dbReference type="Pfam" id="PF13239"/>
    </source>
</evidence>
<dbReference type="InterPro" id="IPR025698">
    <property type="entry name" value="2TM_dom"/>
</dbReference>
<evidence type="ECO:0000256" key="1">
    <source>
        <dbReference type="SAM" id="Phobius"/>
    </source>
</evidence>
<organism evidence="3 4">
    <name type="scientific">Naasia aerilata</name>
    <dbReference type="NCBI Taxonomy" id="1162966"/>
    <lineage>
        <taxon>Bacteria</taxon>
        <taxon>Bacillati</taxon>
        <taxon>Actinomycetota</taxon>
        <taxon>Actinomycetes</taxon>
        <taxon>Micrococcales</taxon>
        <taxon>Microbacteriaceae</taxon>
        <taxon>Naasia</taxon>
    </lineage>
</organism>
<keyword evidence="1" id="KW-0812">Transmembrane</keyword>
<proteinExistence type="predicted"/>
<feature type="transmembrane region" description="Helical" evidence="1">
    <location>
        <begin position="47"/>
        <end position="68"/>
    </location>
</feature>
<evidence type="ECO:0000313" key="4">
    <source>
        <dbReference type="Proteomes" id="UP001321498"/>
    </source>
</evidence>
<sequence>MTSEDLREAARKRLEAKAGFWRFLVTSVLVVALVNVIWGVTGGGYYWPLWPTVGLGIALAFSAASVFGPGRGYVSEDRVDEEVRRMTARR</sequence>
<reference evidence="4" key="1">
    <citation type="journal article" date="2019" name="Int. J. Syst. Evol. Microbiol.">
        <title>The Global Catalogue of Microorganisms (GCM) 10K type strain sequencing project: providing services to taxonomists for standard genome sequencing and annotation.</title>
        <authorList>
            <consortium name="The Broad Institute Genomics Platform"/>
            <consortium name="The Broad Institute Genome Sequencing Center for Infectious Disease"/>
            <person name="Wu L."/>
            <person name="Ma J."/>
        </authorList>
    </citation>
    <scope>NUCLEOTIDE SEQUENCE [LARGE SCALE GENOMIC DNA]</scope>
    <source>
        <strain evidence="4">NBRC 108725</strain>
    </source>
</reference>
<dbReference type="RefSeq" id="WP_286276467.1">
    <property type="nucleotide sequence ID" value="NZ_AP027731.1"/>
</dbReference>
<keyword evidence="1" id="KW-0472">Membrane</keyword>
<evidence type="ECO:0000313" key="3">
    <source>
        <dbReference type="EMBL" id="BDZ46393.1"/>
    </source>
</evidence>
<gene>
    <name evidence="3" type="ORF">GCM10025866_23020</name>
</gene>
<keyword evidence="1" id="KW-1133">Transmembrane helix</keyword>
<dbReference type="EMBL" id="AP027731">
    <property type="protein sequence ID" value="BDZ46393.1"/>
    <property type="molecule type" value="Genomic_DNA"/>
</dbReference>
<dbReference type="Proteomes" id="UP001321498">
    <property type="component" value="Chromosome"/>
</dbReference>
<protein>
    <recommendedName>
        <fullName evidence="2">2TM domain-containing protein</fullName>
    </recommendedName>
</protein>
<dbReference type="Pfam" id="PF13239">
    <property type="entry name" value="2TM"/>
    <property type="match status" value="1"/>
</dbReference>
<accession>A0ABN6XN64</accession>
<name>A0ABN6XN64_9MICO</name>
<feature type="transmembrane region" description="Helical" evidence="1">
    <location>
        <begin position="20"/>
        <end position="41"/>
    </location>
</feature>
<keyword evidence="4" id="KW-1185">Reference proteome</keyword>